<dbReference type="EMBL" id="GISG01249689">
    <property type="protein sequence ID" value="MBA4671088.1"/>
    <property type="molecule type" value="Transcribed_RNA"/>
</dbReference>
<sequence length="103" mass="10945">MVNPNGDITAFMLMASGAPTQRDVTKTDSGGRKGRIDLETLGNNLLRSNPAAIGTTTICKILVIIPFTSTGNLFPIRSRDRRGVTKAAEAVDNDVITMLKGAI</sequence>
<reference evidence="1" key="2">
    <citation type="submission" date="2020-07" db="EMBL/GenBank/DDBJ databases">
        <authorList>
            <person name="Vera ALvarez R."/>
            <person name="Arias-Moreno D.M."/>
            <person name="Jimenez-Jacinto V."/>
            <person name="Jimenez-Bremont J.F."/>
            <person name="Swaminathan K."/>
            <person name="Moose S.P."/>
            <person name="Guerrero-Gonzalez M.L."/>
            <person name="Marino-Ramirez L."/>
            <person name="Landsman D."/>
            <person name="Rodriguez-Kessler M."/>
            <person name="Delgado-Sanchez P."/>
        </authorList>
    </citation>
    <scope>NUCLEOTIDE SEQUENCE</scope>
    <source>
        <tissue evidence="1">Cladode</tissue>
    </source>
</reference>
<reference evidence="1" key="1">
    <citation type="journal article" date="2013" name="J. Plant Res.">
        <title>Effect of fungi and light on seed germination of three Opuntia species from semiarid lands of central Mexico.</title>
        <authorList>
            <person name="Delgado-Sanchez P."/>
            <person name="Jimenez-Bremont J.F."/>
            <person name="Guerrero-Gonzalez Mde L."/>
            <person name="Flores J."/>
        </authorList>
    </citation>
    <scope>NUCLEOTIDE SEQUENCE</scope>
    <source>
        <tissue evidence="1">Cladode</tissue>
    </source>
</reference>
<dbReference type="AlphaFoldDB" id="A0A7C9EV74"/>
<protein>
    <submittedName>
        <fullName evidence="1">Uncharacterized protein</fullName>
    </submittedName>
</protein>
<name>A0A7C9EV74_OPUST</name>
<dbReference type="EMBL" id="GISG01249686">
    <property type="protein sequence ID" value="MBA4671086.1"/>
    <property type="molecule type" value="Transcribed_RNA"/>
</dbReference>
<evidence type="ECO:0000313" key="1">
    <source>
        <dbReference type="EMBL" id="MBA4671088.1"/>
    </source>
</evidence>
<organism evidence="1">
    <name type="scientific">Opuntia streptacantha</name>
    <name type="common">Prickly pear cactus</name>
    <name type="synonym">Opuntia cardona</name>
    <dbReference type="NCBI Taxonomy" id="393608"/>
    <lineage>
        <taxon>Eukaryota</taxon>
        <taxon>Viridiplantae</taxon>
        <taxon>Streptophyta</taxon>
        <taxon>Embryophyta</taxon>
        <taxon>Tracheophyta</taxon>
        <taxon>Spermatophyta</taxon>
        <taxon>Magnoliopsida</taxon>
        <taxon>eudicotyledons</taxon>
        <taxon>Gunneridae</taxon>
        <taxon>Pentapetalae</taxon>
        <taxon>Caryophyllales</taxon>
        <taxon>Cactineae</taxon>
        <taxon>Cactaceae</taxon>
        <taxon>Opuntioideae</taxon>
        <taxon>Opuntia</taxon>
    </lineage>
</organism>
<proteinExistence type="predicted"/>
<dbReference type="EMBL" id="GISG01249688">
    <property type="protein sequence ID" value="MBA4671087.1"/>
    <property type="molecule type" value="Transcribed_RNA"/>
</dbReference>
<accession>A0A7C9EV74</accession>